<accession>A0A2T7SR09</accession>
<dbReference type="PANTHER" id="PTHR36582:SF2">
    <property type="entry name" value="ANTITOXIN PARD"/>
    <property type="match status" value="1"/>
</dbReference>
<proteinExistence type="inferred from homology"/>
<dbReference type="InterPro" id="IPR022789">
    <property type="entry name" value="ParD"/>
</dbReference>
<name>A0A2T7SR09_9BURK</name>
<dbReference type="InterPro" id="IPR010985">
    <property type="entry name" value="Ribbon_hlx_hlx"/>
</dbReference>
<comment type="caution">
    <text evidence="3">The sequence shown here is derived from an EMBL/GenBank/DDBJ whole genome shotgun (WGS) entry which is preliminary data.</text>
</comment>
<organism evidence="3 4">
    <name type="scientific">Limnohabitans planktonicus II-D5</name>
    <dbReference type="NCBI Taxonomy" id="1293045"/>
    <lineage>
        <taxon>Bacteria</taxon>
        <taxon>Pseudomonadati</taxon>
        <taxon>Pseudomonadota</taxon>
        <taxon>Betaproteobacteria</taxon>
        <taxon>Burkholderiales</taxon>
        <taxon>Comamonadaceae</taxon>
        <taxon>Limnohabitans</taxon>
    </lineage>
</organism>
<dbReference type="Proteomes" id="UP000037507">
    <property type="component" value="Unassembled WGS sequence"/>
</dbReference>
<keyword evidence="2" id="KW-1277">Toxin-antitoxin system</keyword>
<evidence type="ECO:0000256" key="1">
    <source>
        <dbReference type="ARBA" id="ARBA00008580"/>
    </source>
</evidence>
<evidence type="ECO:0000313" key="4">
    <source>
        <dbReference type="Proteomes" id="UP000037507"/>
    </source>
</evidence>
<comment type="similarity">
    <text evidence="1">Belongs to the ParD antitoxin family.</text>
</comment>
<dbReference type="AlphaFoldDB" id="A0A2T7SR09"/>
<dbReference type="OrthoDB" id="9815501at2"/>
<protein>
    <submittedName>
        <fullName evidence="3">Addiction module antitoxin</fullName>
    </submittedName>
</protein>
<gene>
    <name evidence="3" type="ORF">H663_020480</name>
</gene>
<keyword evidence="4" id="KW-1185">Reference proteome</keyword>
<sequence>MPTSVALSPHFETFIRDQVASGRYNNVSEVVRAGLRLLEDTERHQALQTQALKNDIAAGQASGAPLEAEPVFDRLQAKYAQQATLKAR</sequence>
<dbReference type="NCBIfam" id="TIGR02606">
    <property type="entry name" value="antidote_CC2985"/>
    <property type="match status" value="1"/>
</dbReference>
<dbReference type="Gene3D" id="6.10.10.120">
    <property type="entry name" value="Antitoxin ParD1-like"/>
    <property type="match status" value="1"/>
</dbReference>
<dbReference type="Pfam" id="PF03693">
    <property type="entry name" value="ParD_antitoxin"/>
    <property type="match status" value="1"/>
</dbReference>
<dbReference type="InterPro" id="IPR038296">
    <property type="entry name" value="ParD_sf"/>
</dbReference>
<evidence type="ECO:0000313" key="3">
    <source>
        <dbReference type="EMBL" id="PVE05328.1"/>
    </source>
</evidence>
<reference evidence="3" key="1">
    <citation type="submission" date="2017-04" db="EMBL/GenBank/DDBJ databases">
        <title>Unexpected and diverse lifestyles within the genus Limnohabitans.</title>
        <authorList>
            <person name="Kasalicky V."/>
            <person name="Mehrshad M."/>
            <person name="Andrei S.-A."/>
            <person name="Salcher M."/>
            <person name="Kratochvilova H."/>
            <person name="Simek K."/>
            <person name="Ghai R."/>
        </authorList>
    </citation>
    <scope>NUCLEOTIDE SEQUENCE [LARGE SCALE GENOMIC DNA]</scope>
    <source>
        <strain evidence="3">II-D5</strain>
    </source>
</reference>
<dbReference type="EMBL" id="LFYT02000089">
    <property type="protein sequence ID" value="PVE05328.1"/>
    <property type="molecule type" value="Genomic_DNA"/>
</dbReference>
<dbReference type="SUPFAM" id="SSF47598">
    <property type="entry name" value="Ribbon-helix-helix"/>
    <property type="match status" value="1"/>
</dbReference>
<dbReference type="GO" id="GO:0006355">
    <property type="term" value="P:regulation of DNA-templated transcription"/>
    <property type="evidence" value="ECO:0007669"/>
    <property type="project" value="InterPro"/>
</dbReference>
<dbReference type="PANTHER" id="PTHR36582">
    <property type="entry name" value="ANTITOXIN PARD"/>
    <property type="match status" value="1"/>
</dbReference>
<dbReference type="RefSeq" id="WP_083451241.1">
    <property type="nucleotide sequence ID" value="NZ_LFYT02000089.1"/>
</dbReference>
<evidence type="ECO:0000256" key="2">
    <source>
        <dbReference type="ARBA" id="ARBA00022649"/>
    </source>
</evidence>